<reference evidence="1" key="1">
    <citation type="journal article" date="2014" name="Front. Microbiol.">
        <title>High frequency of phylogenetically diverse reductive dehalogenase-homologous genes in deep subseafloor sedimentary metagenomes.</title>
        <authorList>
            <person name="Kawai M."/>
            <person name="Futagami T."/>
            <person name="Toyoda A."/>
            <person name="Takaki Y."/>
            <person name="Nishi S."/>
            <person name="Hori S."/>
            <person name="Arai W."/>
            <person name="Tsubouchi T."/>
            <person name="Morono Y."/>
            <person name="Uchiyama I."/>
            <person name="Ito T."/>
            <person name="Fujiyama A."/>
            <person name="Inagaki F."/>
            <person name="Takami H."/>
        </authorList>
    </citation>
    <scope>NUCLEOTIDE SEQUENCE</scope>
    <source>
        <strain evidence="1">Expedition CK06-06</strain>
    </source>
</reference>
<accession>X1G590</accession>
<gene>
    <name evidence="1" type="ORF">S03H2_34093</name>
</gene>
<organism evidence="1">
    <name type="scientific">marine sediment metagenome</name>
    <dbReference type="NCBI Taxonomy" id="412755"/>
    <lineage>
        <taxon>unclassified sequences</taxon>
        <taxon>metagenomes</taxon>
        <taxon>ecological metagenomes</taxon>
    </lineage>
</organism>
<evidence type="ECO:0000313" key="1">
    <source>
        <dbReference type="EMBL" id="GAH53071.1"/>
    </source>
</evidence>
<protein>
    <submittedName>
        <fullName evidence="1">Uncharacterized protein</fullName>
    </submittedName>
</protein>
<name>X1G590_9ZZZZ</name>
<sequence>MDCIANILDFYNMKSKSMKDDLPNFNKVWFSN</sequence>
<proteinExistence type="predicted"/>
<dbReference type="EMBL" id="BARU01020789">
    <property type="protein sequence ID" value="GAH53071.1"/>
    <property type="molecule type" value="Genomic_DNA"/>
</dbReference>
<feature type="non-terminal residue" evidence="1">
    <location>
        <position position="32"/>
    </location>
</feature>
<dbReference type="AlphaFoldDB" id="X1G590"/>
<comment type="caution">
    <text evidence="1">The sequence shown here is derived from an EMBL/GenBank/DDBJ whole genome shotgun (WGS) entry which is preliminary data.</text>
</comment>